<dbReference type="AlphaFoldDB" id="A0A096CY69"/>
<dbReference type="InterPro" id="IPR032675">
    <property type="entry name" value="LRR_dom_sf"/>
</dbReference>
<dbReference type="InterPro" id="IPR001611">
    <property type="entry name" value="Leu-rich_rpt"/>
</dbReference>
<dbReference type="InterPro" id="IPR052574">
    <property type="entry name" value="CDIRP"/>
</dbReference>
<evidence type="ECO:0008006" key="6">
    <source>
        <dbReference type="Google" id="ProtNLM"/>
    </source>
</evidence>
<dbReference type="PANTHER" id="PTHR47566:SF1">
    <property type="entry name" value="PROTEIN NUD1"/>
    <property type="match status" value="1"/>
</dbReference>
<dbReference type="PROSITE" id="PS51450">
    <property type="entry name" value="LRR"/>
    <property type="match status" value="1"/>
</dbReference>
<dbReference type="GO" id="GO:0035591">
    <property type="term" value="F:signaling adaptor activity"/>
    <property type="evidence" value="ECO:0007669"/>
    <property type="project" value="TreeGrafter"/>
</dbReference>
<feature type="chain" id="PRO_5001918879" description="Bacterial repeat domain-containing protein" evidence="3">
    <location>
        <begin position="21"/>
        <end position="988"/>
    </location>
</feature>
<comment type="caution">
    <text evidence="4">The sequence shown here is derived from an EMBL/GenBank/DDBJ whole genome shotgun (WGS) entry which is preliminary data.</text>
</comment>
<gene>
    <name evidence="4" type="ORF">HMPREF0654_02130</name>
</gene>
<keyword evidence="3" id="KW-0732">Signal</keyword>
<keyword evidence="1" id="KW-0433">Leucine-rich repeat</keyword>
<evidence type="ECO:0000256" key="3">
    <source>
        <dbReference type="SAM" id="SignalP"/>
    </source>
</evidence>
<protein>
    <recommendedName>
        <fullName evidence="6">Bacterial repeat domain-containing protein</fullName>
    </recommendedName>
</protein>
<evidence type="ECO:0000256" key="1">
    <source>
        <dbReference type="ARBA" id="ARBA00022614"/>
    </source>
</evidence>
<sequence length="988" mass="107617">MKRKLLLCLLLMSTFIGAFAQGEIIIGTSTPIGQNFKFYLTLVDANSKVYVDWGDGNKVEAKLSGWSSIKNTEGVLKNDTIIVYGDLATLDVENQHVNVLAFKNQDKLTQISAKKNELTFEGIDLTGVPNLVNLDVSENKIKRLKVDNLLKLEQFTANKNPDLSTVIFAEGSTALRGIYMADCDITHFYPISLPNLSNLDLGNGSLSELELGENYPNLTTLNVSNSTYLASIDVTKLTKLNKLNIAGTAIVELNLVNNPEFIYLDATKTNIPKLDISKNTKITTLLLADTKIAKLDLSHLANLQTLNIENTLIKRIDLSNSRFIRDVNIKGTGIQFLDMHAAIGTNRLNKLDMRDCKKMTPQSLNFTFKAMPPHTGSSWGPNVLIAGSNGETANTDLLKYDSDNFYQSDVKGNGTASMDPINIVMTPIEGITYSLSQVADDNAYATWNPITNKAIPGFPIKVTPTTIDNKELVGVEINGEFYDDYIFVVSSTATIKPVYKVLETNDYIGLTVPAGQVQSYYLTASGPDKEISIDWGNGEKVPVKVKETLTHIEGTTKGTNVKIYGAIVGADFSSYPHINADNKISAVDVSHNANIHYLSTYMNNIGTLDVSNLANLDTLDCAYSDLAKLDIAKNKKLVCLRANGNALENIDLKNAENLQYLEINNNDLDELDLSKNSKLVKIIAGSNSLTSIDVAAMANLEVLRISKNVIGTLNLDKNTKLTELDVADNALTKLNVSNNKALSRLMVNGNKLEGLDLTGLDNLSYLNIGDNKWDACTLNDVYYTLSQYKAIEGAPAGYKLFSRGDNKEKYNDAEKAESKLATNKGWVINYEGNGSGCDMAYITIETPENGTVKVYTTTDKEVMSGTKVKKNSELKVVSTPAKGYAIESAKANGTDIKDNKFVVTSATTVVVKFTVDAGIEGVNQNKTVVQGGNRELTFSTSEPTEIRVYAPNGKLVFADTITGTQSIGVPSGVYIVKTRGVAKAVAVK</sequence>
<proteinExistence type="predicted"/>
<keyword evidence="2" id="KW-0677">Repeat</keyword>
<feature type="signal peptide" evidence="3">
    <location>
        <begin position="1"/>
        <end position="20"/>
    </location>
</feature>
<dbReference type="EMBL" id="JRNR01000007">
    <property type="protein sequence ID" value="KGF50229.1"/>
    <property type="molecule type" value="Genomic_DNA"/>
</dbReference>
<name>A0A096CY69_9BACT</name>
<evidence type="ECO:0000313" key="5">
    <source>
        <dbReference type="Proteomes" id="UP000029538"/>
    </source>
</evidence>
<organism evidence="4 5">
    <name type="scientific">Prevotella disiens DNF00882</name>
    <dbReference type="NCBI Taxonomy" id="1401075"/>
    <lineage>
        <taxon>Bacteria</taxon>
        <taxon>Pseudomonadati</taxon>
        <taxon>Bacteroidota</taxon>
        <taxon>Bacteroidia</taxon>
        <taxon>Bacteroidales</taxon>
        <taxon>Prevotellaceae</taxon>
        <taxon>Prevotella</taxon>
    </lineage>
</organism>
<reference evidence="4 5" key="1">
    <citation type="submission" date="2014-07" db="EMBL/GenBank/DDBJ databases">
        <authorList>
            <person name="McCorrison J."/>
            <person name="Sanka R."/>
            <person name="Torralba M."/>
            <person name="Gillis M."/>
            <person name="Haft D.H."/>
            <person name="Methe B."/>
            <person name="Sutton G."/>
            <person name="Nelson K.E."/>
        </authorList>
    </citation>
    <scope>NUCLEOTIDE SEQUENCE [LARGE SCALE GENOMIC DNA]</scope>
    <source>
        <strain evidence="4 5">DNF00882</strain>
    </source>
</reference>
<accession>A0A096CY69</accession>
<dbReference type="SUPFAM" id="SSF52058">
    <property type="entry name" value="L domain-like"/>
    <property type="match status" value="2"/>
</dbReference>
<dbReference type="Gene3D" id="3.80.10.10">
    <property type="entry name" value="Ribonuclease Inhibitor"/>
    <property type="match status" value="2"/>
</dbReference>
<dbReference type="Proteomes" id="UP000029538">
    <property type="component" value="Unassembled WGS sequence"/>
</dbReference>
<evidence type="ECO:0000256" key="2">
    <source>
        <dbReference type="ARBA" id="ARBA00022737"/>
    </source>
</evidence>
<dbReference type="PANTHER" id="PTHR47566">
    <property type="match status" value="1"/>
</dbReference>
<evidence type="ECO:0000313" key="4">
    <source>
        <dbReference type="EMBL" id="KGF50229.1"/>
    </source>
</evidence>
<dbReference type="RefSeq" id="WP_036882387.1">
    <property type="nucleotide sequence ID" value="NZ_JRNR01000007.1"/>
</dbReference>